<evidence type="ECO:0000256" key="5">
    <source>
        <dbReference type="SAM" id="SignalP"/>
    </source>
</evidence>
<comment type="subcellular location">
    <subcellularLocation>
        <location evidence="1">Secreted</location>
    </subcellularLocation>
</comment>
<protein>
    <submittedName>
        <fullName evidence="7">M20/M25/M40 family metallo-hydrolase</fullName>
    </submittedName>
</protein>
<dbReference type="SUPFAM" id="SSF49265">
    <property type="entry name" value="Fibronectin type III"/>
    <property type="match status" value="1"/>
</dbReference>
<dbReference type="Gene3D" id="3.40.630.10">
    <property type="entry name" value="Zn peptidases"/>
    <property type="match status" value="1"/>
</dbReference>
<feature type="chain" id="PRO_5026981044" evidence="5">
    <location>
        <begin position="25"/>
        <end position="460"/>
    </location>
</feature>
<dbReference type="EMBL" id="CP053085">
    <property type="protein sequence ID" value="QJR37128.1"/>
    <property type="molecule type" value="Genomic_DNA"/>
</dbReference>
<dbReference type="SUPFAM" id="SSF53187">
    <property type="entry name" value="Zn-dependent exopeptidases"/>
    <property type="match status" value="1"/>
</dbReference>
<dbReference type="RefSeq" id="WP_171226561.1">
    <property type="nucleotide sequence ID" value="NZ_CP053085.1"/>
</dbReference>
<evidence type="ECO:0000259" key="6">
    <source>
        <dbReference type="Pfam" id="PF04389"/>
    </source>
</evidence>
<feature type="region of interest" description="Disordered" evidence="4">
    <location>
        <begin position="139"/>
        <end position="178"/>
    </location>
</feature>
<keyword evidence="3 7" id="KW-0378">Hydrolase</keyword>
<dbReference type="InterPro" id="IPR007484">
    <property type="entry name" value="Peptidase_M28"/>
</dbReference>
<dbReference type="Pfam" id="PF04389">
    <property type="entry name" value="Peptidase_M28"/>
    <property type="match status" value="1"/>
</dbReference>
<evidence type="ECO:0000256" key="1">
    <source>
        <dbReference type="ARBA" id="ARBA00004613"/>
    </source>
</evidence>
<dbReference type="Proteomes" id="UP000500938">
    <property type="component" value="Chromosome"/>
</dbReference>
<dbReference type="PROSITE" id="PS00758">
    <property type="entry name" value="ARGE_DAPE_CPG2_1"/>
    <property type="match status" value="1"/>
</dbReference>
<evidence type="ECO:0000256" key="4">
    <source>
        <dbReference type="SAM" id="MobiDB-lite"/>
    </source>
</evidence>
<dbReference type="GO" id="GO:0006508">
    <property type="term" value="P:proteolysis"/>
    <property type="evidence" value="ECO:0007669"/>
    <property type="project" value="InterPro"/>
</dbReference>
<feature type="compositionally biased region" description="Low complexity" evidence="4">
    <location>
        <begin position="141"/>
        <end position="158"/>
    </location>
</feature>
<dbReference type="GO" id="GO:0008235">
    <property type="term" value="F:metalloexopeptidase activity"/>
    <property type="evidence" value="ECO:0007669"/>
    <property type="project" value="InterPro"/>
</dbReference>
<feature type="domain" description="Peptidase M28" evidence="6">
    <location>
        <begin position="114"/>
        <end position="347"/>
    </location>
</feature>
<name>A0A6M4ISR4_9BACT</name>
<dbReference type="InterPro" id="IPR036116">
    <property type="entry name" value="FN3_sf"/>
</dbReference>
<organism evidence="7 8">
    <name type="scientific">Gemmatimonas groenlandica</name>
    <dbReference type="NCBI Taxonomy" id="2732249"/>
    <lineage>
        <taxon>Bacteria</taxon>
        <taxon>Pseudomonadati</taxon>
        <taxon>Gemmatimonadota</taxon>
        <taxon>Gemmatimonadia</taxon>
        <taxon>Gemmatimonadales</taxon>
        <taxon>Gemmatimonadaceae</taxon>
        <taxon>Gemmatimonas</taxon>
    </lineage>
</organism>
<evidence type="ECO:0000313" key="8">
    <source>
        <dbReference type="Proteomes" id="UP000500938"/>
    </source>
</evidence>
<feature type="signal peptide" evidence="5">
    <location>
        <begin position="1"/>
        <end position="24"/>
    </location>
</feature>
<keyword evidence="8" id="KW-1185">Reference proteome</keyword>
<reference evidence="7 8" key="1">
    <citation type="submission" date="2020-05" db="EMBL/GenBank/DDBJ databases">
        <title>Complete genome sequence of Gemmatimonas greenlandica TET16.</title>
        <authorList>
            <person name="Zeng Y."/>
        </authorList>
    </citation>
    <scope>NUCLEOTIDE SEQUENCE [LARGE SCALE GENOMIC DNA]</scope>
    <source>
        <strain evidence="7 8">TET16</strain>
    </source>
</reference>
<dbReference type="InterPro" id="IPR045175">
    <property type="entry name" value="M28_fam"/>
</dbReference>
<keyword evidence="2" id="KW-0964">Secreted</keyword>
<dbReference type="PANTHER" id="PTHR12147">
    <property type="entry name" value="METALLOPEPTIDASE M28 FAMILY MEMBER"/>
    <property type="match status" value="1"/>
</dbReference>
<evidence type="ECO:0000313" key="7">
    <source>
        <dbReference type="EMBL" id="QJR37128.1"/>
    </source>
</evidence>
<gene>
    <name evidence="7" type="ORF">HKW67_17180</name>
</gene>
<dbReference type="KEGG" id="ggr:HKW67_17180"/>
<accession>A0A6M4ISR4</accession>
<proteinExistence type="predicted"/>
<evidence type="ECO:0000256" key="2">
    <source>
        <dbReference type="ARBA" id="ARBA00022525"/>
    </source>
</evidence>
<dbReference type="GO" id="GO:0005576">
    <property type="term" value="C:extracellular region"/>
    <property type="evidence" value="ECO:0007669"/>
    <property type="project" value="UniProtKB-SubCell"/>
</dbReference>
<dbReference type="PANTHER" id="PTHR12147:SF26">
    <property type="entry name" value="PEPTIDASE M28 DOMAIN-CONTAINING PROTEIN"/>
    <property type="match status" value="1"/>
</dbReference>
<sequence length="460" mass="49424">MYRPTKSLMLLAVASLSTSLGLQAQAIRPDADPRIEKLVASVSQQRLQATATKLAGFGTRSTLSDTVSTTRGIGAARRWIYDEFKRMSPRLQVSYDRHMLAQQGRISREVELVNVVAVLPGKSARRVYITGHYDTVNSRRPAGADATATAAGAAPSAPLVRPTIDNDSDAPGANDDGSGTSLTMELARVFAESGIEFDATLVFVTWAGEEQGLIGSMAHATALRNAKGVVEANFNNDIVGSSLGGNGIIDGESVKIYSLGPEDSPNRSLARYVQRVAGTYVPSHTIRLMAREDRFGRGSDHSSFTANDFPAIVFREANENYERQHSPDDKLEGMDFRYLAQNTRVNAASAASVALAPPAPRVTTNGGSATIGRGTSGYDASLQWQPSAGAVAYRVYWRDAWTNDWQKSQVVGNVTKLLMPNVSIDDYVFGVAAIGADGNESVISAYVSPVRKMTDVLLKK</sequence>
<dbReference type="InterPro" id="IPR001261">
    <property type="entry name" value="ArgE/DapE_CS"/>
</dbReference>
<keyword evidence="5" id="KW-0732">Signal</keyword>
<dbReference type="AlphaFoldDB" id="A0A6M4ISR4"/>
<evidence type="ECO:0000256" key="3">
    <source>
        <dbReference type="ARBA" id="ARBA00022801"/>
    </source>
</evidence>